<dbReference type="InterPro" id="IPR001878">
    <property type="entry name" value="Znf_CCHC"/>
</dbReference>
<feature type="compositionally biased region" description="Polar residues" evidence="2">
    <location>
        <begin position="154"/>
        <end position="175"/>
    </location>
</feature>
<feature type="region of interest" description="Disordered" evidence="2">
    <location>
        <begin position="154"/>
        <end position="187"/>
    </location>
</feature>
<gene>
    <name evidence="4" type="ORF">ASIM_LOCUS19116</name>
</gene>
<dbReference type="GO" id="GO:0008270">
    <property type="term" value="F:zinc ion binding"/>
    <property type="evidence" value="ECO:0007669"/>
    <property type="project" value="UniProtKB-KW"/>
</dbReference>
<dbReference type="Proteomes" id="UP000267096">
    <property type="component" value="Unassembled WGS sequence"/>
</dbReference>
<organism evidence="6">
    <name type="scientific">Anisakis simplex</name>
    <name type="common">Herring worm</name>
    <dbReference type="NCBI Taxonomy" id="6269"/>
    <lineage>
        <taxon>Eukaryota</taxon>
        <taxon>Metazoa</taxon>
        <taxon>Ecdysozoa</taxon>
        <taxon>Nematoda</taxon>
        <taxon>Chromadorea</taxon>
        <taxon>Rhabditida</taxon>
        <taxon>Spirurina</taxon>
        <taxon>Ascaridomorpha</taxon>
        <taxon>Ascaridoidea</taxon>
        <taxon>Anisakidae</taxon>
        <taxon>Anisakis</taxon>
        <taxon>Anisakis simplex complex</taxon>
    </lineage>
</organism>
<dbReference type="EMBL" id="UYRR01036659">
    <property type="protein sequence ID" value="VDK67628.1"/>
    <property type="molecule type" value="Genomic_DNA"/>
</dbReference>
<keyword evidence="1" id="KW-0863">Zinc-finger</keyword>
<feature type="region of interest" description="Disordered" evidence="2">
    <location>
        <begin position="767"/>
        <end position="798"/>
    </location>
</feature>
<dbReference type="PANTHER" id="PTHR47331">
    <property type="entry name" value="PHD-TYPE DOMAIN-CONTAINING PROTEIN"/>
    <property type="match status" value="1"/>
</dbReference>
<evidence type="ECO:0000259" key="3">
    <source>
        <dbReference type="PROSITE" id="PS50158"/>
    </source>
</evidence>
<dbReference type="Pfam" id="PF03564">
    <property type="entry name" value="DUF1759"/>
    <property type="match status" value="1"/>
</dbReference>
<evidence type="ECO:0000256" key="2">
    <source>
        <dbReference type="SAM" id="MobiDB-lite"/>
    </source>
</evidence>
<dbReference type="OrthoDB" id="5876162at2759"/>
<reference evidence="4 5" key="2">
    <citation type="submission" date="2018-11" db="EMBL/GenBank/DDBJ databases">
        <authorList>
            <consortium name="Pathogen Informatics"/>
        </authorList>
    </citation>
    <scope>NUCLEOTIDE SEQUENCE [LARGE SCALE GENOMIC DNA]</scope>
</reference>
<name>A0A0M3KFG9_ANISI</name>
<dbReference type="WBParaSite" id="ASIM_0001972901-mRNA-1">
    <property type="protein sequence ID" value="ASIM_0001972901-mRNA-1"/>
    <property type="gene ID" value="ASIM_0001972901"/>
</dbReference>
<dbReference type="InterPro" id="IPR008737">
    <property type="entry name" value="DUF1758"/>
</dbReference>
<dbReference type="GO" id="GO:0003676">
    <property type="term" value="F:nucleic acid binding"/>
    <property type="evidence" value="ECO:0007669"/>
    <property type="project" value="InterPro"/>
</dbReference>
<dbReference type="PROSITE" id="PS50158">
    <property type="entry name" value="ZF_CCHC"/>
    <property type="match status" value="1"/>
</dbReference>
<evidence type="ECO:0000313" key="6">
    <source>
        <dbReference type="WBParaSite" id="ASIM_0001972901-mRNA-1"/>
    </source>
</evidence>
<sequence>MDRLQAANPVVPPQASPTAHLRMTVEPYLNECTPLLDDADSYLQFHIDETLSSMEQISSLQQARRAASYACVLLKEKEQCLRTLFDEWKDIIRSLSPEDSEETVHSEYSSFQAMSVNPNGLRATLSHVNTIIHKLHFLDEDLHDLEDRIRSNLSPAPSRQLLQSPQLSATTTQQKAEPPIIQRQPSQVSTDAYVQSTHLPNTITARLPQLQLPTFDGKPGEWFEFWQLFEATVDIHPLANVEKFAYLTSCLRGQAKLVAAGYPRRAESYRPLIDALHQQFGNLDALERSLQVQLRQLRNPTHTSTDLKEFHNDVSRILNHMRIADIDTEQRQILFELEEHLPEATRLLMYSSKRKCVNYSTSDFLRILLETAQMLEAVQPLARFSSRSEHANQSIMPTRRNIPQLSMRSFASSSPNQTASSNKFRQQRFSNINQQPPPVNFSRQQQSTNLIRNSRQTPTVPCAFCNAAHWHSECRLYSTIQQRNNRARQLNLCFKCLKPGHTTLNCPRSRNCYYCHGPHNTVLCSMQATQRPAISHTHLAVAETIPNATSSNSAAVTTSQHNVIHPSTVLLLWGTTKTYNPILPQSLKTTRVFLDQGSQTTFVTERFAKSLGFSLNNKKPLIIHGVGDVDGNQYNSAKIFFGIRLADGSNHIVEASTLPKVTAKFLHASITPTDLPTLWNDMSSEFPLPLYEDEPDILIGSNFASVIDLHAIKQLRCGFTLYDSTIGPIVGGAGRIPTKYQHKYSNQANTVLVGSVPFFVANSDTNNYNNNKPPATSKGIIPSPNAQIAKESSTPPSITVLTPEQISKASIPITQG</sequence>
<dbReference type="PANTHER" id="PTHR47331:SF5">
    <property type="entry name" value="RIBONUCLEASE H"/>
    <property type="match status" value="1"/>
</dbReference>
<evidence type="ECO:0000313" key="5">
    <source>
        <dbReference type="Proteomes" id="UP000267096"/>
    </source>
</evidence>
<dbReference type="AlphaFoldDB" id="A0A0M3KFG9"/>
<feature type="compositionally biased region" description="Polar residues" evidence="2">
    <location>
        <begin position="784"/>
        <end position="798"/>
    </location>
</feature>
<keyword evidence="1" id="KW-0862">Zinc</keyword>
<feature type="domain" description="CCHC-type" evidence="3">
    <location>
        <begin position="493"/>
        <end position="508"/>
    </location>
</feature>
<accession>A0A0M3KFG9</accession>
<keyword evidence="1" id="KW-0479">Metal-binding</keyword>
<keyword evidence="5" id="KW-1185">Reference proteome</keyword>
<proteinExistence type="predicted"/>
<evidence type="ECO:0000313" key="4">
    <source>
        <dbReference type="EMBL" id="VDK67628.1"/>
    </source>
</evidence>
<reference evidence="6" key="1">
    <citation type="submission" date="2017-02" db="UniProtKB">
        <authorList>
            <consortium name="WormBaseParasite"/>
        </authorList>
    </citation>
    <scope>IDENTIFICATION</scope>
</reference>
<dbReference type="Pfam" id="PF05585">
    <property type="entry name" value="DUF1758"/>
    <property type="match status" value="1"/>
</dbReference>
<dbReference type="InterPro" id="IPR005312">
    <property type="entry name" value="DUF1759"/>
</dbReference>
<protein>
    <submittedName>
        <fullName evidence="6">CCHC-type domain-containing protein</fullName>
    </submittedName>
</protein>
<evidence type="ECO:0000256" key="1">
    <source>
        <dbReference type="PROSITE-ProRule" id="PRU00047"/>
    </source>
</evidence>